<comment type="caution">
    <text evidence="4">The sequence shown here is derived from an EMBL/GenBank/DDBJ whole genome shotgun (WGS) entry which is preliminary data.</text>
</comment>
<evidence type="ECO:0000256" key="1">
    <source>
        <dbReference type="ARBA" id="ARBA00001968"/>
    </source>
</evidence>
<organism evidence="4 5">
    <name type="scientific">Dictyostelium discoideum</name>
    <name type="common">Social amoeba</name>
    <dbReference type="NCBI Taxonomy" id="44689"/>
    <lineage>
        <taxon>Eukaryota</taxon>
        <taxon>Amoebozoa</taxon>
        <taxon>Evosea</taxon>
        <taxon>Eumycetozoa</taxon>
        <taxon>Dictyostelia</taxon>
        <taxon>Dictyosteliales</taxon>
        <taxon>Dictyosteliaceae</taxon>
        <taxon>Dictyostelium</taxon>
    </lineage>
</organism>
<feature type="domain" description="DDE Tnp4" evidence="3">
    <location>
        <begin position="99"/>
        <end position="248"/>
    </location>
</feature>
<dbReference type="VEuPathDB" id="AmoebaDB:DDB_G0282883"/>
<evidence type="ECO:0000259" key="3">
    <source>
        <dbReference type="Pfam" id="PF13359"/>
    </source>
</evidence>
<evidence type="ECO:0000256" key="2">
    <source>
        <dbReference type="ARBA" id="ARBA00022723"/>
    </source>
</evidence>
<dbReference type="Pfam" id="PF13359">
    <property type="entry name" value="DDE_Tnp_4"/>
    <property type="match status" value="1"/>
</dbReference>
<evidence type="ECO:0000313" key="4">
    <source>
        <dbReference type="EMBL" id="EAL66021.1"/>
    </source>
</evidence>
<dbReference type="GO" id="GO:0046872">
    <property type="term" value="F:metal ion binding"/>
    <property type="evidence" value="ECO:0007669"/>
    <property type="project" value="UniProtKB-KW"/>
</dbReference>
<dbReference type="RefSeq" id="XP_639379.1">
    <property type="nucleotide sequence ID" value="XM_634287.1"/>
</dbReference>
<dbReference type="PANTHER" id="PTHR34500:SF1">
    <property type="entry name" value="DDE TNP4 DOMAIN-CONTAINING PROTEIN"/>
    <property type="match status" value="1"/>
</dbReference>
<reference evidence="4 5" key="1">
    <citation type="journal article" date="2005" name="Nature">
        <title>The genome of the social amoeba Dictyostelium discoideum.</title>
        <authorList>
            <consortium name="The Dictyostelium discoideum Sequencing Consortium"/>
            <person name="Eichinger L."/>
            <person name="Pachebat J.A."/>
            <person name="Glockner G."/>
            <person name="Rajandream M.A."/>
            <person name="Sucgang R."/>
            <person name="Berriman M."/>
            <person name="Song J."/>
            <person name="Olsen R."/>
            <person name="Szafranski K."/>
            <person name="Xu Q."/>
            <person name="Tunggal B."/>
            <person name="Kummerfeld S."/>
            <person name="Madera M."/>
            <person name="Konfortov B.A."/>
            <person name="Rivero F."/>
            <person name="Bankier A.T."/>
            <person name="Lehmann R."/>
            <person name="Hamlin N."/>
            <person name="Davies R."/>
            <person name="Gaudet P."/>
            <person name="Fey P."/>
            <person name="Pilcher K."/>
            <person name="Chen G."/>
            <person name="Saunders D."/>
            <person name="Sodergren E."/>
            <person name="Davis P."/>
            <person name="Kerhornou A."/>
            <person name="Nie X."/>
            <person name="Hall N."/>
            <person name="Anjard C."/>
            <person name="Hemphill L."/>
            <person name="Bason N."/>
            <person name="Farbrother P."/>
            <person name="Desany B."/>
            <person name="Just E."/>
            <person name="Morio T."/>
            <person name="Rost R."/>
            <person name="Churcher C."/>
            <person name="Cooper J."/>
            <person name="Haydock S."/>
            <person name="van Driessche N."/>
            <person name="Cronin A."/>
            <person name="Goodhead I."/>
            <person name="Muzny D."/>
            <person name="Mourier T."/>
            <person name="Pain A."/>
            <person name="Lu M."/>
            <person name="Harper D."/>
            <person name="Lindsay R."/>
            <person name="Hauser H."/>
            <person name="James K."/>
            <person name="Quiles M."/>
            <person name="Madan Babu M."/>
            <person name="Saito T."/>
            <person name="Buchrieser C."/>
            <person name="Wardroper A."/>
            <person name="Felder M."/>
            <person name="Thangavelu M."/>
            <person name="Johnson D."/>
            <person name="Knights A."/>
            <person name="Loulseged H."/>
            <person name="Mungall K."/>
            <person name="Oliver K."/>
            <person name="Price C."/>
            <person name="Quail M.A."/>
            <person name="Urushihara H."/>
            <person name="Hernandez J."/>
            <person name="Rabbinowitsch E."/>
            <person name="Steffen D."/>
            <person name="Sanders M."/>
            <person name="Ma J."/>
            <person name="Kohara Y."/>
            <person name="Sharp S."/>
            <person name="Simmonds M."/>
            <person name="Spiegler S."/>
            <person name="Tivey A."/>
            <person name="Sugano S."/>
            <person name="White B."/>
            <person name="Walker D."/>
            <person name="Woodward J."/>
            <person name="Winckler T."/>
            <person name="Tanaka Y."/>
            <person name="Shaulsky G."/>
            <person name="Schleicher M."/>
            <person name="Weinstock G."/>
            <person name="Rosenthal A."/>
            <person name="Cox E.C."/>
            <person name="Chisholm R.L."/>
            <person name="Gibbs R."/>
            <person name="Loomis W.F."/>
            <person name="Platzer M."/>
            <person name="Kay R.R."/>
            <person name="Williams J."/>
            <person name="Dear P.H."/>
            <person name="Noegel A.A."/>
            <person name="Barrell B."/>
            <person name="Kuspa A."/>
        </authorList>
    </citation>
    <scope>NUCLEOTIDE SEQUENCE [LARGE SCALE GENOMIC DNA]</scope>
    <source>
        <strain evidence="4 5">AX4</strain>
    </source>
</reference>
<accession>Q54RV8</accession>
<protein>
    <recommendedName>
        <fullName evidence="3">DDE Tnp4 domain-containing protein</fullName>
    </recommendedName>
</protein>
<keyword evidence="2" id="KW-0479">Metal-binding</keyword>
<dbReference type="PhylomeDB" id="Q54RV8"/>
<dbReference type="PaxDb" id="44689-DDB0205011"/>
<proteinExistence type="predicted"/>
<dbReference type="InParanoid" id="Q54RV8"/>
<keyword evidence="5" id="KW-1185">Reference proteome</keyword>
<dbReference type="OMA" id="FADEDFC"/>
<gene>
    <name evidence="4" type="ORF">DDB_G0282883</name>
</gene>
<sequence>MVKSKKIIRNSKLLEIQTMNDKDFKRYYGVSKSVFFSLCEKLPKEIKQIWVLWLFSFAKMDYHYLKPLIILGTLRKLSQKKYDLTKNSDRNFHFALTALDTTVFPIRTMDDQFYSIKHSKRCLKYEAIVTLDKGTCCHLTGPHVGSELDLVVYIKEVAHLDLLPGEKIFADEDFCCNEFSSKLIRPIKKTHETMLTNEEHCFNNWVSSNGIIVKNFFKDLKKFEILKDWRSSIDKHMKMVYFLTWVVNEENKTLYKEL</sequence>
<dbReference type="eggNOG" id="ENOG502RIDS">
    <property type="taxonomic scope" value="Eukaryota"/>
</dbReference>
<dbReference type="InterPro" id="IPR027806">
    <property type="entry name" value="HARBI1_dom"/>
</dbReference>
<dbReference type="PANTHER" id="PTHR34500">
    <property type="entry name" value="EXPRESSED PROTEIN"/>
    <property type="match status" value="1"/>
</dbReference>
<dbReference type="KEGG" id="ddi:DDB_G0282883"/>
<dbReference type="FunCoup" id="Q54RV8">
    <property type="interactions" value="70"/>
</dbReference>
<name>Q54RV8_DICDI</name>
<dbReference type="AlphaFoldDB" id="Q54RV8"/>
<dbReference type="EMBL" id="AAFI02000047">
    <property type="protein sequence ID" value="EAL66021.1"/>
    <property type="molecule type" value="Genomic_DNA"/>
</dbReference>
<comment type="cofactor">
    <cofactor evidence="1">
        <name>a divalent metal cation</name>
        <dbReference type="ChEBI" id="CHEBI:60240"/>
    </cofactor>
</comment>
<dbReference type="Proteomes" id="UP000002195">
    <property type="component" value="Unassembled WGS sequence"/>
</dbReference>
<dbReference type="dictyBase" id="DDB_G0282883"/>
<dbReference type="GeneID" id="8623818"/>
<dbReference type="HOGENOM" id="CLU_1079372_0_0_1"/>
<evidence type="ECO:0000313" key="5">
    <source>
        <dbReference type="Proteomes" id="UP000002195"/>
    </source>
</evidence>